<evidence type="ECO:0000259" key="6">
    <source>
        <dbReference type="PROSITE" id="PS50893"/>
    </source>
</evidence>
<feature type="domain" description="ABC transporter" evidence="6">
    <location>
        <begin position="48"/>
        <end position="278"/>
    </location>
</feature>
<protein>
    <submittedName>
        <fullName evidence="7">ABC transporter ATP-binding protein</fullName>
    </submittedName>
</protein>
<keyword evidence="2" id="KW-0813">Transport</keyword>
<dbReference type="InterPro" id="IPR003439">
    <property type="entry name" value="ABC_transporter-like_ATP-bd"/>
</dbReference>
<accession>A0A502CG82</accession>
<evidence type="ECO:0000313" key="7">
    <source>
        <dbReference type="EMBL" id="TPG10786.1"/>
    </source>
</evidence>
<dbReference type="GO" id="GO:0016887">
    <property type="term" value="F:ATP hydrolysis activity"/>
    <property type="evidence" value="ECO:0007669"/>
    <property type="project" value="InterPro"/>
</dbReference>
<keyword evidence="3" id="KW-0536">Nodulation</keyword>
<dbReference type="Gene3D" id="3.40.50.300">
    <property type="entry name" value="P-loop containing nucleotide triphosphate hydrolases"/>
    <property type="match status" value="1"/>
</dbReference>
<dbReference type="Proteomes" id="UP000318413">
    <property type="component" value="Unassembled WGS sequence"/>
</dbReference>
<evidence type="ECO:0000256" key="5">
    <source>
        <dbReference type="ARBA" id="ARBA00022840"/>
    </source>
</evidence>
<keyword evidence="8" id="KW-1185">Reference proteome</keyword>
<comment type="caution">
    <text evidence="7">The sequence shown here is derived from an EMBL/GenBank/DDBJ whole genome shotgun (WGS) entry which is preliminary data.</text>
</comment>
<dbReference type="Pfam" id="PF00005">
    <property type="entry name" value="ABC_tran"/>
    <property type="match status" value="1"/>
</dbReference>
<dbReference type="SUPFAM" id="SSF52540">
    <property type="entry name" value="P-loop containing nucleoside triphosphate hydrolases"/>
    <property type="match status" value="1"/>
</dbReference>
<evidence type="ECO:0000256" key="2">
    <source>
        <dbReference type="ARBA" id="ARBA00022448"/>
    </source>
</evidence>
<dbReference type="PANTHER" id="PTHR42711">
    <property type="entry name" value="ABC TRANSPORTER ATP-BINDING PROTEIN"/>
    <property type="match status" value="1"/>
</dbReference>
<evidence type="ECO:0000256" key="1">
    <source>
        <dbReference type="ARBA" id="ARBA00005417"/>
    </source>
</evidence>
<dbReference type="PANTHER" id="PTHR42711:SF5">
    <property type="entry name" value="ABC TRANSPORTER ATP-BINDING PROTEIN NATA"/>
    <property type="match status" value="1"/>
</dbReference>
<evidence type="ECO:0000313" key="8">
    <source>
        <dbReference type="Proteomes" id="UP000318413"/>
    </source>
</evidence>
<evidence type="ECO:0000256" key="3">
    <source>
        <dbReference type="ARBA" id="ARBA00022458"/>
    </source>
</evidence>
<name>A0A502CG82_9SPHN</name>
<dbReference type="InterPro" id="IPR050763">
    <property type="entry name" value="ABC_transporter_ATP-binding"/>
</dbReference>
<dbReference type="EMBL" id="RCZK01000010">
    <property type="protein sequence ID" value="TPG10786.1"/>
    <property type="molecule type" value="Genomic_DNA"/>
</dbReference>
<sequence>MASGRTQLLAAARPTRYTSTSRFSQRHDQPAAIHLSKPRACADDRSHLLVSHVTKTYGARVALDDVSFSVARGDIVGILGRNGAGKSTLLRLLLRLSTPTAGVLQVAGQGDRARTSDVAQRTGYVAQDSMFDYRATPRSELQFQARLFGMSRRVASTRAGELLALVGLADSADVRIVTLSGGNRRRLDIAMAQLHYPDLIILDEPTQGLDVQSRADVWVALERLNRDGVTIVFTTHDMAEAEQHARRLLMMQGGRILADDTTAAICAAHRADVLILALEGVLDEGALLDTARRFTTAEPWIADRRLFLPMGDAQKNGLVVAEALRSGGATITEFQIKRRSLEAAYLAIARGPLEIKPVPLRRAA</sequence>
<dbReference type="GO" id="GO:0005524">
    <property type="term" value="F:ATP binding"/>
    <property type="evidence" value="ECO:0007669"/>
    <property type="project" value="UniProtKB-KW"/>
</dbReference>
<evidence type="ECO:0000256" key="4">
    <source>
        <dbReference type="ARBA" id="ARBA00022741"/>
    </source>
</evidence>
<reference evidence="7 8" key="1">
    <citation type="journal article" date="2019" name="Environ. Microbiol.">
        <title>Species interactions and distinct microbial communities in high Arctic permafrost affected cryosols are associated with the CH4 and CO2 gas fluxes.</title>
        <authorList>
            <person name="Altshuler I."/>
            <person name="Hamel J."/>
            <person name="Turney S."/>
            <person name="Magnuson E."/>
            <person name="Levesque R."/>
            <person name="Greer C."/>
            <person name="Whyte L.G."/>
        </authorList>
    </citation>
    <scope>NUCLEOTIDE SEQUENCE [LARGE SCALE GENOMIC DNA]</scope>
    <source>
        <strain evidence="7 8">S5.1</strain>
    </source>
</reference>
<dbReference type="OrthoDB" id="7465047at2"/>
<dbReference type="SMART" id="SM00382">
    <property type="entry name" value="AAA"/>
    <property type="match status" value="1"/>
</dbReference>
<keyword evidence="4" id="KW-0547">Nucleotide-binding</keyword>
<gene>
    <name evidence="7" type="ORF">EAH84_11905</name>
</gene>
<keyword evidence="5 7" id="KW-0067">ATP-binding</keyword>
<organism evidence="7 8">
    <name type="scientific">Sphingomonas oligophenolica</name>
    <dbReference type="NCBI Taxonomy" id="301154"/>
    <lineage>
        <taxon>Bacteria</taxon>
        <taxon>Pseudomonadati</taxon>
        <taxon>Pseudomonadota</taxon>
        <taxon>Alphaproteobacteria</taxon>
        <taxon>Sphingomonadales</taxon>
        <taxon>Sphingomonadaceae</taxon>
        <taxon>Sphingomonas</taxon>
    </lineage>
</organism>
<dbReference type="InterPro" id="IPR003593">
    <property type="entry name" value="AAA+_ATPase"/>
</dbReference>
<dbReference type="InterPro" id="IPR027417">
    <property type="entry name" value="P-loop_NTPase"/>
</dbReference>
<proteinExistence type="inferred from homology"/>
<dbReference type="AlphaFoldDB" id="A0A502CG82"/>
<dbReference type="PROSITE" id="PS50893">
    <property type="entry name" value="ABC_TRANSPORTER_2"/>
    <property type="match status" value="1"/>
</dbReference>
<comment type="similarity">
    <text evidence="1">Belongs to the ABC transporter superfamily.</text>
</comment>